<dbReference type="PANTHER" id="PTHR43283">
    <property type="entry name" value="BETA-LACTAMASE-RELATED"/>
    <property type="match status" value="1"/>
</dbReference>
<protein>
    <submittedName>
        <fullName evidence="2">Serine hydrolase</fullName>
    </submittedName>
</protein>
<dbReference type="PROSITE" id="PS51257">
    <property type="entry name" value="PROKAR_LIPOPROTEIN"/>
    <property type="match status" value="1"/>
</dbReference>
<reference evidence="2" key="2">
    <citation type="submission" date="2023-01" db="EMBL/GenBank/DDBJ databases">
        <title>Draft genome sequence of Portibacter lacus strain NBRC 108769.</title>
        <authorList>
            <person name="Sun Q."/>
            <person name="Mori K."/>
        </authorList>
    </citation>
    <scope>NUCLEOTIDE SEQUENCE</scope>
    <source>
        <strain evidence="2">NBRC 108769</strain>
    </source>
</reference>
<gene>
    <name evidence="2" type="ORF">GCM10007940_15640</name>
</gene>
<dbReference type="InterPro" id="IPR001466">
    <property type="entry name" value="Beta-lactam-related"/>
</dbReference>
<dbReference type="PANTHER" id="PTHR43283:SF3">
    <property type="entry name" value="BETA-LACTAMASE FAMILY PROTEIN (AFU_ORTHOLOGUE AFUA_5G07500)"/>
    <property type="match status" value="1"/>
</dbReference>
<organism evidence="2 3">
    <name type="scientific">Portibacter lacus</name>
    <dbReference type="NCBI Taxonomy" id="1099794"/>
    <lineage>
        <taxon>Bacteria</taxon>
        <taxon>Pseudomonadati</taxon>
        <taxon>Bacteroidota</taxon>
        <taxon>Saprospiria</taxon>
        <taxon>Saprospirales</taxon>
        <taxon>Haliscomenobacteraceae</taxon>
        <taxon>Portibacter</taxon>
    </lineage>
</organism>
<dbReference type="EMBL" id="BSOH01000007">
    <property type="protein sequence ID" value="GLR16949.1"/>
    <property type="molecule type" value="Genomic_DNA"/>
</dbReference>
<dbReference type="SUPFAM" id="SSF56601">
    <property type="entry name" value="beta-lactamase/transpeptidase-like"/>
    <property type="match status" value="1"/>
</dbReference>
<keyword evidence="3" id="KW-1185">Reference proteome</keyword>
<sequence>MLKKQTLFLIVAILILSCKKTSKQYSAVSSTNQLITLEVQSKIDSTIQSFVTAGDIAGGSALIIEKGKEVYYNHFGFADRENKTPFDRKTIVQIYSMTKPITGTALMTLHEDGKFQLDEPLSNYAPEFENMTVYKGVAGNGQILTEQVNREITIRDITRHTTGFAGPGNSGLGELVKNADALNRENTLTEMAIKIGATPLLFHPGSQWEYGSSVDVQAFLVERISGIPYGEYVRMNVLAPLGMDETRYFIPDEDRSRFSAMYNRSQDGVLSRVPDEQAHSNYVHKWPLTRGGSGLTSTIDDYMKFAQMLLNNGTYGHTTILKPETVELMSTNHLSDTITERSWLPKRGQVGFGIDFAVRLAPPISEDENMGEVGEFFWDGAASTLFWVDPVNEMTVVLFVQLMPYDQIGLHRAFRKAVYSFK</sequence>
<evidence type="ECO:0000259" key="1">
    <source>
        <dbReference type="Pfam" id="PF00144"/>
    </source>
</evidence>
<evidence type="ECO:0000313" key="3">
    <source>
        <dbReference type="Proteomes" id="UP001156666"/>
    </source>
</evidence>
<evidence type="ECO:0000313" key="2">
    <source>
        <dbReference type="EMBL" id="GLR16949.1"/>
    </source>
</evidence>
<feature type="domain" description="Beta-lactamase-related" evidence="1">
    <location>
        <begin position="43"/>
        <end position="408"/>
    </location>
</feature>
<dbReference type="InterPro" id="IPR012338">
    <property type="entry name" value="Beta-lactam/transpept-like"/>
</dbReference>
<accession>A0AA37WER0</accession>
<name>A0AA37WER0_9BACT</name>
<proteinExistence type="predicted"/>
<dbReference type="InterPro" id="IPR050789">
    <property type="entry name" value="Diverse_Enzym_Activities"/>
</dbReference>
<dbReference type="AlphaFoldDB" id="A0AA37WER0"/>
<reference evidence="2" key="1">
    <citation type="journal article" date="2014" name="Int. J. Syst. Evol. Microbiol.">
        <title>Complete genome sequence of Corynebacterium casei LMG S-19264T (=DSM 44701T), isolated from a smear-ripened cheese.</title>
        <authorList>
            <consortium name="US DOE Joint Genome Institute (JGI-PGF)"/>
            <person name="Walter F."/>
            <person name="Albersmeier A."/>
            <person name="Kalinowski J."/>
            <person name="Ruckert C."/>
        </authorList>
    </citation>
    <scope>NUCLEOTIDE SEQUENCE</scope>
    <source>
        <strain evidence="2">NBRC 108769</strain>
    </source>
</reference>
<dbReference type="GO" id="GO:0016787">
    <property type="term" value="F:hydrolase activity"/>
    <property type="evidence" value="ECO:0007669"/>
    <property type="project" value="UniProtKB-KW"/>
</dbReference>
<dbReference type="Gene3D" id="3.40.710.10">
    <property type="entry name" value="DD-peptidase/beta-lactamase superfamily"/>
    <property type="match status" value="1"/>
</dbReference>
<dbReference type="RefSeq" id="WP_235290871.1">
    <property type="nucleotide sequence ID" value="NZ_BSOH01000007.1"/>
</dbReference>
<keyword evidence="2" id="KW-0378">Hydrolase</keyword>
<comment type="caution">
    <text evidence="2">The sequence shown here is derived from an EMBL/GenBank/DDBJ whole genome shotgun (WGS) entry which is preliminary data.</text>
</comment>
<dbReference type="Pfam" id="PF00144">
    <property type="entry name" value="Beta-lactamase"/>
    <property type="match status" value="1"/>
</dbReference>
<dbReference type="Proteomes" id="UP001156666">
    <property type="component" value="Unassembled WGS sequence"/>
</dbReference>